<dbReference type="Pfam" id="PF00071">
    <property type="entry name" value="Ras"/>
    <property type="match status" value="1"/>
</dbReference>
<keyword evidence="5" id="KW-1185">Reference proteome</keyword>
<dbReference type="InterPro" id="IPR003578">
    <property type="entry name" value="Small_GTPase_Rho"/>
</dbReference>
<dbReference type="GO" id="GO:0007264">
    <property type="term" value="P:small GTPase-mediated signal transduction"/>
    <property type="evidence" value="ECO:0007669"/>
    <property type="project" value="InterPro"/>
</dbReference>
<dbReference type="EMBL" id="GL988032">
    <property type="protein sequence ID" value="EGS23490.1"/>
    <property type="molecule type" value="Genomic_DNA"/>
</dbReference>
<reference evidence="4 5" key="1">
    <citation type="journal article" date="2011" name="Cell">
        <title>Insight into structure and assembly of the nuclear pore complex by utilizing the genome of a eukaryotic thermophile.</title>
        <authorList>
            <person name="Amlacher S."/>
            <person name="Sarges P."/>
            <person name="Flemming D."/>
            <person name="van Noort V."/>
            <person name="Kunze R."/>
            <person name="Devos D.P."/>
            <person name="Arumugam M."/>
            <person name="Bork P."/>
            <person name="Hurt E."/>
        </authorList>
    </citation>
    <scope>NUCLEOTIDE SEQUENCE [LARGE SCALE GENOMIC DNA]</scope>
    <source>
        <strain evidence="5">DSM 1495 / CBS 144.50 / IMI 039719</strain>
    </source>
</reference>
<dbReference type="GeneID" id="18254221"/>
<dbReference type="SUPFAM" id="SSF52540">
    <property type="entry name" value="P-loop containing nucleoside triphosphate hydrolases"/>
    <property type="match status" value="1"/>
</dbReference>
<dbReference type="SMART" id="SM00174">
    <property type="entry name" value="RHO"/>
    <property type="match status" value="1"/>
</dbReference>
<dbReference type="PROSITE" id="PS51419">
    <property type="entry name" value="RAB"/>
    <property type="match status" value="1"/>
</dbReference>
<evidence type="ECO:0008006" key="6">
    <source>
        <dbReference type="Google" id="ProtNLM"/>
    </source>
</evidence>
<dbReference type="RefSeq" id="XP_006690732.1">
    <property type="nucleotide sequence ID" value="XM_006690669.1"/>
</dbReference>
<dbReference type="Proteomes" id="UP000008066">
    <property type="component" value="Unassembled WGS sequence"/>
</dbReference>
<feature type="compositionally biased region" description="Basic and acidic residues" evidence="3">
    <location>
        <begin position="380"/>
        <end position="390"/>
    </location>
</feature>
<dbReference type="GO" id="GO:0005525">
    <property type="term" value="F:GTP binding"/>
    <property type="evidence" value="ECO:0007669"/>
    <property type="project" value="UniProtKB-KW"/>
</dbReference>
<dbReference type="STRING" id="759272.G0RZ62"/>
<dbReference type="GO" id="GO:0003924">
    <property type="term" value="F:GTPase activity"/>
    <property type="evidence" value="ECO:0007669"/>
    <property type="project" value="InterPro"/>
</dbReference>
<sequence length="795" mass="82272">MSTPPNGPNGPPQQPPPPQPPAIPLTMHGGRPQPASARSAFILGPLVPHSLVPAAPGSSTTRFGSPSPVPSSRFASGFGAGFAPPPPPPLNLFGSPSPLGAACRFGSGSSRAGGFFASGGPSDSRDTCGGRFGRGLDAPPSSSAALNSARQLIRLGGFEFNFSFSLAAPSFVSGPAPSALAFGPAPNSGGAWGHHHSVSGFGAPMASSHHQQQSELGFVSGGVGSVSGRSHRTRQFTSAPSAPASQSAAAPPGFPSAPPPSSASSSSPGGGPGLDPCLGDLARGSGAGSGVFGPAAVDVPPPVEEIAGSLYGRPQLHRWGGGWRFQPTFRMEAWLRGLEELTLEDREPQAQGQEGVQRQQQYVNMEEGVDVSAPALAGEMEQRGEKRGLPTEDEPVPTGAASASADVADAAMLPPSSEPAAGAPAAKRSRTTAAASSFADSIRRAVSRVGQNTIGTIGVSSRKHHRRANTALAGGQAQSAALTANTLAKFDGSEGKTGRRRAASAGAASIFLGAAAATVVTAGSVKERVRRVFGSGSGGGGGGGGGCSSAILETQPHLRRQDTPFRDRTPEPGAALALAGRYKRKIKICLLGDVGSGKTAFLNRVITGVYNETTPTQVPDLRFCEIDGDNGDVIGVEIWDFPGLVTSGSPGSQLSTFFDVAIICFSLEDAENVNNITEIWKPKLDHSLHDGSIYLIGMKKDLRPEYPRLELEFLPDKKPVTKEMGHEVAKKIGAEAYFECSAKEGNDTAWIVEAIVHQVCDMHDERERKRRAEQSLGNRAKETLSKAFKFGFGKK</sequence>
<keyword evidence="2" id="KW-0342">GTP-binding</keyword>
<dbReference type="InterPro" id="IPR001806">
    <property type="entry name" value="Small_GTPase"/>
</dbReference>
<keyword evidence="1" id="KW-0547">Nucleotide-binding</keyword>
<dbReference type="InterPro" id="IPR027417">
    <property type="entry name" value="P-loop_NTPase"/>
</dbReference>
<protein>
    <recommendedName>
        <fullName evidence="6">GTP binding protein</fullName>
    </recommendedName>
</protein>
<accession>G0RZ62</accession>
<dbReference type="SMART" id="SM00173">
    <property type="entry name" value="RAS"/>
    <property type="match status" value="1"/>
</dbReference>
<dbReference type="Gene3D" id="3.40.50.300">
    <property type="entry name" value="P-loop containing nucleotide triphosphate hydrolases"/>
    <property type="match status" value="1"/>
</dbReference>
<evidence type="ECO:0000256" key="2">
    <source>
        <dbReference type="ARBA" id="ARBA00023134"/>
    </source>
</evidence>
<dbReference type="HOGENOM" id="CLU_353356_0_0_1"/>
<evidence type="ECO:0000313" key="4">
    <source>
        <dbReference type="EMBL" id="EGS23490.1"/>
    </source>
</evidence>
<feature type="region of interest" description="Disordered" evidence="3">
    <location>
        <begin position="459"/>
        <end position="478"/>
    </location>
</feature>
<feature type="region of interest" description="Disordered" evidence="3">
    <location>
        <begin position="380"/>
        <end position="404"/>
    </location>
</feature>
<feature type="region of interest" description="Disordered" evidence="3">
    <location>
        <begin position="1"/>
        <end position="37"/>
    </location>
</feature>
<feature type="compositionally biased region" description="Pro residues" evidence="3">
    <location>
        <begin position="1"/>
        <end position="23"/>
    </location>
</feature>
<dbReference type="PANTHER" id="PTHR24072">
    <property type="entry name" value="RHO FAMILY GTPASE"/>
    <property type="match status" value="1"/>
</dbReference>
<dbReference type="OrthoDB" id="25896at2759"/>
<dbReference type="PRINTS" id="PR00449">
    <property type="entry name" value="RASTRNSFRMNG"/>
</dbReference>
<proteinExistence type="predicted"/>
<evidence type="ECO:0000313" key="5">
    <source>
        <dbReference type="Proteomes" id="UP000008066"/>
    </source>
</evidence>
<dbReference type="eggNOG" id="KOG0393">
    <property type="taxonomic scope" value="Eukaryota"/>
</dbReference>
<gene>
    <name evidence="4" type="ORF">CTHT_0001830</name>
</gene>
<feature type="compositionally biased region" description="Low complexity" evidence="3">
    <location>
        <begin position="238"/>
        <end position="251"/>
    </location>
</feature>
<evidence type="ECO:0000256" key="3">
    <source>
        <dbReference type="SAM" id="MobiDB-lite"/>
    </source>
</evidence>
<dbReference type="SMART" id="SM00175">
    <property type="entry name" value="RAB"/>
    <property type="match status" value="1"/>
</dbReference>
<dbReference type="AlphaFoldDB" id="G0RZ62"/>
<name>G0RZ62_CHATD</name>
<feature type="region of interest" description="Disordered" evidence="3">
    <location>
        <begin position="218"/>
        <end position="282"/>
    </location>
</feature>
<organism evidence="5">
    <name type="scientific">Chaetomium thermophilum (strain DSM 1495 / CBS 144.50 / IMI 039719)</name>
    <name type="common">Thermochaetoides thermophila</name>
    <dbReference type="NCBI Taxonomy" id="759272"/>
    <lineage>
        <taxon>Eukaryota</taxon>
        <taxon>Fungi</taxon>
        <taxon>Dikarya</taxon>
        <taxon>Ascomycota</taxon>
        <taxon>Pezizomycotina</taxon>
        <taxon>Sordariomycetes</taxon>
        <taxon>Sordariomycetidae</taxon>
        <taxon>Sordariales</taxon>
        <taxon>Chaetomiaceae</taxon>
        <taxon>Thermochaetoides</taxon>
    </lineage>
</organism>
<evidence type="ECO:0000256" key="1">
    <source>
        <dbReference type="ARBA" id="ARBA00022741"/>
    </source>
</evidence>
<dbReference type="KEGG" id="cthr:CTHT_0001830"/>
<feature type="compositionally biased region" description="Pro residues" evidence="3">
    <location>
        <begin position="252"/>
        <end position="261"/>
    </location>
</feature>